<name>A0A4R6Z7K3_9GAMM</name>
<dbReference type="Proteomes" id="UP000295293">
    <property type="component" value="Unassembled WGS sequence"/>
</dbReference>
<evidence type="ECO:0000313" key="1">
    <source>
        <dbReference type="EMBL" id="TDR47777.1"/>
    </source>
</evidence>
<accession>A0A4R6Z7K3</accession>
<dbReference type="RefSeq" id="WP_133817486.1">
    <property type="nucleotide sequence ID" value="NZ_SNZH01000002.1"/>
</dbReference>
<protein>
    <recommendedName>
        <fullName evidence="3">Tellurite resistance protein TerB</fullName>
    </recommendedName>
</protein>
<proteinExistence type="predicted"/>
<comment type="caution">
    <text evidence="1">The sequence shown here is derived from an EMBL/GenBank/DDBJ whole genome shotgun (WGS) entry which is preliminary data.</text>
</comment>
<keyword evidence="2" id="KW-1185">Reference proteome</keyword>
<dbReference type="AlphaFoldDB" id="A0A4R6Z7K3"/>
<gene>
    <name evidence="1" type="ORF">DFR29_102439</name>
</gene>
<evidence type="ECO:0008006" key="3">
    <source>
        <dbReference type="Google" id="ProtNLM"/>
    </source>
</evidence>
<evidence type="ECO:0000313" key="2">
    <source>
        <dbReference type="Proteomes" id="UP000295293"/>
    </source>
</evidence>
<organism evidence="1 2">
    <name type="scientific">Tahibacter aquaticus</name>
    <dbReference type="NCBI Taxonomy" id="520092"/>
    <lineage>
        <taxon>Bacteria</taxon>
        <taxon>Pseudomonadati</taxon>
        <taxon>Pseudomonadota</taxon>
        <taxon>Gammaproteobacteria</taxon>
        <taxon>Lysobacterales</taxon>
        <taxon>Rhodanobacteraceae</taxon>
        <taxon>Tahibacter</taxon>
    </lineage>
</organism>
<reference evidence="1 2" key="1">
    <citation type="submission" date="2019-03" db="EMBL/GenBank/DDBJ databases">
        <title>Genomic Encyclopedia of Type Strains, Phase IV (KMG-IV): sequencing the most valuable type-strain genomes for metagenomic binning, comparative biology and taxonomic classification.</title>
        <authorList>
            <person name="Goeker M."/>
        </authorList>
    </citation>
    <scope>NUCLEOTIDE SEQUENCE [LARGE SCALE GENOMIC DNA]</scope>
    <source>
        <strain evidence="1 2">DSM 21667</strain>
    </source>
</reference>
<dbReference type="OrthoDB" id="6025350at2"/>
<dbReference type="EMBL" id="SNZH01000002">
    <property type="protein sequence ID" value="TDR47777.1"/>
    <property type="molecule type" value="Genomic_DNA"/>
</dbReference>
<sequence>MTKPKSHIEIAFQSIPVFSNDGQLDIGEINFLLGLALRDSAIDEDEKRVLASIFAQAEKGHVPEAVQARIDEVRALHDIRQL</sequence>